<feature type="signal peptide" evidence="1">
    <location>
        <begin position="1"/>
        <end position="23"/>
    </location>
</feature>
<keyword evidence="2" id="KW-1185">Reference proteome</keyword>
<accession>A0A0N5A0T3</accession>
<dbReference type="Proteomes" id="UP000038045">
    <property type="component" value="Unplaced"/>
</dbReference>
<keyword evidence="1" id="KW-0732">Signal</keyword>
<organism evidence="2 3">
    <name type="scientific">Parastrongyloides trichosuri</name>
    <name type="common">Possum-specific nematode worm</name>
    <dbReference type="NCBI Taxonomy" id="131310"/>
    <lineage>
        <taxon>Eukaryota</taxon>
        <taxon>Metazoa</taxon>
        <taxon>Ecdysozoa</taxon>
        <taxon>Nematoda</taxon>
        <taxon>Chromadorea</taxon>
        <taxon>Rhabditida</taxon>
        <taxon>Tylenchina</taxon>
        <taxon>Panagrolaimomorpha</taxon>
        <taxon>Strongyloidoidea</taxon>
        <taxon>Strongyloididae</taxon>
        <taxon>Parastrongyloides</taxon>
    </lineage>
</organism>
<dbReference type="WBParaSite" id="PTRK_0001510500.1">
    <property type="protein sequence ID" value="PTRK_0001510500.1"/>
    <property type="gene ID" value="PTRK_0001510500"/>
</dbReference>
<evidence type="ECO:0000313" key="3">
    <source>
        <dbReference type="WBParaSite" id="PTRK_0001510500.1"/>
    </source>
</evidence>
<name>A0A0N5A0T3_PARTI</name>
<dbReference type="AlphaFoldDB" id="A0A0N5A0T3"/>
<protein>
    <submittedName>
        <fullName evidence="3">Uncharacterized protein</fullName>
    </submittedName>
</protein>
<feature type="chain" id="PRO_5005892485" evidence="1">
    <location>
        <begin position="24"/>
        <end position="175"/>
    </location>
</feature>
<proteinExistence type="predicted"/>
<reference evidence="3" key="1">
    <citation type="submission" date="2017-02" db="UniProtKB">
        <authorList>
            <consortium name="WormBaseParasite"/>
        </authorList>
    </citation>
    <scope>IDENTIFICATION</scope>
</reference>
<evidence type="ECO:0000313" key="2">
    <source>
        <dbReference type="Proteomes" id="UP000038045"/>
    </source>
</evidence>
<sequence>MSKHIFLFVFLIYFFIEQLNIHAQLSCSTGSTVCIIGFTYCNKAPFAGVEVYLREISGHALLDALEQTFAAIAGSKSTDTGQFTLNVKNPRGYNASRLVLYFYHKCNLQNGFGYRYHAEHLSSKCIDKDKKLKNRCIMSKIELNGTKDTIDVVTESTDSNIIVKTYTKSMQTSKK</sequence>
<evidence type="ECO:0000256" key="1">
    <source>
        <dbReference type="SAM" id="SignalP"/>
    </source>
</evidence>